<dbReference type="Proteomes" id="UP001189429">
    <property type="component" value="Unassembled WGS sequence"/>
</dbReference>
<evidence type="ECO:0000313" key="2">
    <source>
        <dbReference type="Proteomes" id="UP001189429"/>
    </source>
</evidence>
<organism evidence="1 2">
    <name type="scientific">Prorocentrum cordatum</name>
    <dbReference type="NCBI Taxonomy" id="2364126"/>
    <lineage>
        <taxon>Eukaryota</taxon>
        <taxon>Sar</taxon>
        <taxon>Alveolata</taxon>
        <taxon>Dinophyceae</taxon>
        <taxon>Prorocentrales</taxon>
        <taxon>Prorocentraceae</taxon>
        <taxon>Prorocentrum</taxon>
    </lineage>
</organism>
<name>A0ABN9PG58_9DINO</name>
<evidence type="ECO:0000313" key="1">
    <source>
        <dbReference type="EMBL" id="CAK0790485.1"/>
    </source>
</evidence>
<proteinExistence type="predicted"/>
<feature type="non-terminal residue" evidence="1">
    <location>
        <position position="285"/>
    </location>
</feature>
<keyword evidence="2" id="KW-1185">Reference proteome</keyword>
<comment type="caution">
    <text evidence="1">The sequence shown here is derived from an EMBL/GenBank/DDBJ whole genome shotgun (WGS) entry which is preliminary data.</text>
</comment>
<reference evidence="1" key="1">
    <citation type="submission" date="2023-10" db="EMBL/GenBank/DDBJ databases">
        <authorList>
            <person name="Chen Y."/>
            <person name="Shah S."/>
            <person name="Dougan E. K."/>
            <person name="Thang M."/>
            <person name="Chan C."/>
        </authorList>
    </citation>
    <scope>NUCLEOTIDE SEQUENCE [LARGE SCALE GENOMIC DNA]</scope>
</reference>
<gene>
    <name evidence="1" type="ORF">PCOR1329_LOCUS1745</name>
</gene>
<protein>
    <submittedName>
        <fullName evidence="1">Uncharacterized protein</fullName>
    </submittedName>
</protein>
<dbReference type="EMBL" id="CAUYUJ010000429">
    <property type="protein sequence ID" value="CAK0790485.1"/>
    <property type="molecule type" value="Genomic_DNA"/>
</dbReference>
<sequence length="285" mass="29419">AAAPGRAGTAWLRDAPRQGRLRVGPLRGAATARAAADNLVGRLSKELEVARKECQFLQDAFASAFADGDIGDRILALVPALRDLVNGRRSSGLRRLRRNVALHAVAEGIDSIATAGVLRRGFCDVRGWADGLNLTAPVFVPGALAHVVVWQSADEQVDALLQVLAAAAPVGGAHHPDAEYAECGGASAGLQLAALPAQQERPPVPPAAALSVDGSACADGGMKAELPHGDGVHDGSAVYKVVDGFADPLALDGRDCECSAELEDGTSGVQVDDMLLLLLLLLLLD</sequence>
<accession>A0ABN9PG58</accession>
<feature type="non-terminal residue" evidence="1">
    <location>
        <position position="1"/>
    </location>
</feature>